<keyword evidence="3" id="KW-1185">Reference proteome</keyword>
<dbReference type="GeneID" id="37219365"/>
<proteinExistence type="predicted"/>
<protein>
    <submittedName>
        <fullName evidence="2">Uncharacterized protein</fullName>
    </submittedName>
</protein>
<organism evidence="2 3">
    <name type="scientific">Aspergillus ibericus CBS 121593</name>
    <dbReference type="NCBI Taxonomy" id="1448316"/>
    <lineage>
        <taxon>Eukaryota</taxon>
        <taxon>Fungi</taxon>
        <taxon>Dikarya</taxon>
        <taxon>Ascomycota</taxon>
        <taxon>Pezizomycotina</taxon>
        <taxon>Eurotiomycetes</taxon>
        <taxon>Eurotiomycetidae</taxon>
        <taxon>Eurotiales</taxon>
        <taxon>Aspergillaceae</taxon>
        <taxon>Aspergillus</taxon>
        <taxon>Aspergillus subgen. Circumdati</taxon>
    </lineage>
</organism>
<dbReference type="VEuPathDB" id="FungiDB:BO80DRAFT_23479"/>
<accession>A0A395H780</accession>
<dbReference type="Proteomes" id="UP000249402">
    <property type="component" value="Unassembled WGS sequence"/>
</dbReference>
<sequence length="104" mass="11379">MGGKRPLGGKEGGGGGGEGGKDEGRGRRKKKVPRPGWEEAGRVRWWSVEIKRKVSASRPWPKSPAPLVHHRLVLLGFLLITLNSLFTLPNSIRLGFQAPCSWSV</sequence>
<feature type="compositionally biased region" description="Gly residues" evidence="1">
    <location>
        <begin position="1"/>
        <end position="18"/>
    </location>
</feature>
<feature type="region of interest" description="Disordered" evidence="1">
    <location>
        <begin position="1"/>
        <end position="36"/>
    </location>
</feature>
<gene>
    <name evidence="2" type="ORF">BO80DRAFT_23479</name>
</gene>
<evidence type="ECO:0000313" key="3">
    <source>
        <dbReference type="Proteomes" id="UP000249402"/>
    </source>
</evidence>
<reference evidence="2 3" key="1">
    <citation type="submission" date="2018-02" db="EMBL/GenBank/DDBJ databases">
        <title>The genomes of Aspergillus section Nigri reveals drivers in fungal speciation.</title>
        <authorList>
            <consortium name="DOE Joint Genome Institute"/>
            <person name="Vesth T.C."/>
            <person name="Nybo J."/>
            <person name="Theobald S."/>
            <person name="Brandl J."/>
            <person name="Frisvad J.C."/>
            <person name="Nielsen K.F."/>
            <person name="Lyhne E.K."/>
            <person name="Kogle M.E."/>
            <person name="Kuo A."/>
            <person name="Riley R."/>
            <person name="Clum A."/>
            <person name="Nolan M."/>
            <person name="Lipzen A."/>
            <person name="Salamov A."/>
            <person name="Henrissat B."/>
            <person name="Wiebenga A."/>
            <person name="De vries R.P."/>
            <person name="Grigoriev I.V."/>
            <person name="Mortensen U.H."/>
            <person name="Andersen M.R."/>
            <person name="Baker S.E."/>
        </authorList>
    </citation>
    <scope>NUCLEOTIDE SEQUENCE [LARGE SCALE GENOMIC DNA]</scope>
    <source>
        <strain evidence="2 3">CBS 121593</strain>
    </source>
</reference>
<dbReference type="EMBL" id="KZ824429">
    <property type="protein sequence ID" value="RAL03025.1"/>
    <property type="molecule type" value="Genomic_DNA"/>
</dbReference>
<name>A0A395H780_9EURO</name>
<dbReference type="RefSeq" id="XP_025577352.1">
    <property type="nucleotide sequence ID" value="XM_025714500.1"/>
</dbReference>
<evidence type="ECO:0000313" key="2">
    <source>
        <dbReference type="EMBL" id="RAL03025.1"/>
    </source>
</evidence>
<dbReference type="AlphaFoldDB" id="A0A395H780"/>
<evidence type="ECO:0000256" key="1">
    <source>
        <dbReference type="SAM" id="MobiDB-lite"/>
    </source>
</evidence>